<keyword evidence="4" id="KW-0378">Hydrolase</keyword>
<evidence type="ECO:0000256" key="5">
    <source>
        <dbReference type="ARBA" id="ARBA00022807"/>
    </source>
</evidence>
<keyword evidence="5" id="KW-0788">Thiol protease</keyword>
<dbReference type="InterPro" id="IPR013128">
    <property type="entry name" value="Peptidase_C1A"/>
</dbReference>
<keyword evidence="6" id="KW-1015">Disulfide bond</keyword>
<evidence type="ECO:0000256" key="6">
    <source>
        <dbReference type="ARBA" id="ARBA00023157"/>
    </source>
</evidence>
<dbReference type="SMART" id="SM00848">
    <property type="entry name" value="Inhibitor_I29"/>
    <property type="match status" value="1"/>
</dbReference>
<sequence length="352" mass="36743">MARTSSKLQVMAASLLLVVAGGLSTMAKVTMASRAGTMEARHDKWMAEHGRTYKDAAEKARRFRVFKANVDLIDRSNAAGNKRYRLATNRFTDLTDAEFAAMYTGYNPANTMYAAANATTRLSSEDDQQPAEVDWRQQGAVTGVKNQRSCGCCWAFSTVAAVEGIHQITTGELVSLSEQQLLDCADNGGCTGGSLDNAFQYMANSGGVTTEAAYAYQGAQGACQFDASSSASGVAATISGYQRVNPNDEGSLAAAVASQPVSVAIEGSGAMFRHYGSGVFTADSCGTKLDHAVAVVGYGAEADGSGGGGYWIIKNSWGTTWGDGGYMKLEKDVGSQGACGVAMAPSYPVVSA</sequence>
<dbReference type="PROSITE" id="PS00639">
    <property type="entry name" value="THIOL_PROTEASE_HIS"/>
    <property type="match status" value="1"/>
</dbReference>
<name>Q8LIN6_ORYSJ</name>
<reference evidence="12" key="4">
    <citation type="journal article" date="2008" name="Nucleic Acids Res.">
        <title>The rice annotation project database (RAP-DB): 2008 update.</title>
        <authorList>
            <consortium name="The rice annotation project (RAP)"/>
        </authorList>
    </citation>
    <scope>GENOME REANNOTATION</scope>
    <source>
        <strain evidence="12">cv. Nipponbare</strain>
    </source>
</reference>
<dbReference type="PANTHER" id="PTHR12411">
    <property type="entry name" value="CYSTEINE PROTEASE FAMILY C1-RELATED"/>
    <property type="match status" value="1"/>
</dbReference>
<dbReference type="FunFam" id="3.90.70.10:FF:000067">
    <property type="entry name" value="Senescence-specific cysteine protease"/>
    <property type="match status" value="1"/>
</dbReference>
<dbReference type="InterPro" id="IPR025661">
    <property type="entry name" value="Pept_asp_AS"/>
</dbReference>
<dbReference type="Proteomes" id="UP000000763">
    <property type="component" value="Chromosome 7"/>
</dbReference>
<feature type="signal peptide" evidence="7">
    <location>
        <begin position="1"/>
        <end position="22"/>
    </location>
</feature>
<dbReference type="InterPro" id="IPR039417">
    <property type="entry name" value="Peptidase_C1A_papain-like"/>
</dbReference>
<feature type="domain" description="Cathepsin propeptide inhibitor" evidence="9">
    <location>
        <begin position="42"/>
        <end position="99"/>
    </location>
</feature>
<dbReference type="EMBL" id="AP004342">
    <property type="protein sequence ID" value="BAD30633.1"/>
    <property type="molecule type" value="Genomic_DNA"/>
</dbReference>
<dbReference type="SMART" id="SM00645">
    <property type="entry name" value="Pept_C1"/>
    <property type="match status" value="1"/>
</dbReference>
<comment type="similarity">
    <text evidence="1">Belongs to the peptidase C1 family.</text>
</comment>
<reference evidence="10" key="1">
    <citation type="submission" date="2001-06" db="EMBL/GenBank/DDBJ databases">
        <title>Oryza sativa nipponbare(GA3) genomic DNA, chromosome 7, BAC clone:OJ1567_G09.</title>
        <authorList>
            <person name="Sasaki T."/>
            <person name="Matsumoto T."/>
            <person name="Yamamoto K."/>
        </authorList>
    </citation>
    <scope>NUCLEOTIDE SEQUENCE</scope>
</reference>
<dbReference type="PROSITE" id="PS00139">
    <property type="entry name" value="THIOL_PROTEASE_CYS"/>
    <property type="match status" value="1"/>
</dbReference>
<evidence type="ECO:0000313" key="12">
    <source>
        <dbReference type="Proteomes" id="UP000000763"/>
    </source>
</evidence>
<dbReference type="PROSITE" id="PS00640">
    <property type="entry name" value="THIOL_PROTEASE_ASN"/>
    <property type="match status" value="1"/>
</dbReference>
<dbReference type="InterPro" id="IPR025660">
    <property type="entry name" value="Pept_his_AS"/>
</dbReference>
<dbReference type="Pfam" id="PF00112">
    <property type="entry name" value="Peptidase_C1"/>
    <property type="match status" value="1"/>
</dbReference>
<dbReference type="GO" id="GO:0008234">
    <property type="term" value="F:cysteine-type peptidase activity"/>
    <property type="evidence" value="ECO:0007669"/>
    <property type="project" value="UniProtKB-KW"/>
</dbReference>
<evidence type="ECO:0000256" key="1">
    <source>
        <dbReference type="ARBA" id="ARBA00008455"/>
    </source>
</evidence>
<evidence type="ECO:0000256" key="4">
    <source>
        <dbReference type="ARBA" id="ARBA00022801"/>
    </source>
</evidence>
<dbReference type="InterPro" id="IPR000169">
    <property type="entry name" value="Pept_cys_AS"/>
</dbReference>
<keyword evidence="2" id="KW-0645">Protease</keyword>
<feature type="chain" id="PRO_5009999195" evidence="7">
    <location>
        <begin position="23"/>
        <end position="352"/>
    </location>
</feature>
<gene>
    <name evidence="10" type="primary">OJ1567_G09.107</name>
    <name evidence="11" type="synonym">P0585H11.122</name>
</gene>
<evidence type="ECO:0000256" key="7">
    <source>
        <dbReference type="SAM" id="SignalP"/>
    </source>
</evidence>
<dbReference type="InterPro" id="IPR000668">
    <property type="entry name" value="Peptidase_C1A_C"/>
</dbReference>
<dbReference type="EMBL" id="AP003759">
    <property type="protein sequence ID" value="BAC06931.1"/>
    <property type="molecule type" value="Genomic_DNA"/>
</dbReference>
<feature type="domain" description="Peptidase C1A papain C-terminal" evidence="8">
    <location>
        <begin position="129"/>
        <end position="349"/>
    </location>
</feature>
<evidence type="ECO:0000313" key="11">
    <source>
        <dbReference type="EMBL" id="BAD30633.1"/>
    </source>
</evidence>
<dbReference type="InterPro" id="IPR038765">
    <property type="entry name" value="Papain-like_cys_pep_sf"/>
</dbReference>
<protein>
    <submittedName>
        <fullName evidence="10">Cysteine proteinase</fullName>
    </submittedName>
</protein>
<dbReference type="InterPro" id="IPR013201">
    <property type="entry name" value="Prot_inhib_I29"/>
</dbReference>
<evidence type="ECO:0000256" key="2">
    <source>
        <dbReference type="ARBA" id="ARBA00022670"/>
    </source>
</evidence>
<dbReference type="CDD" id="cd02248">
    <property type="entry name" value="Peptidase_C1A"/>
    <property type="match status" value="1"/>
</dbReference>
<dbReference type="AlphaFoldDB" id="Q8LIN6"/>
<dbReference type="GO" id="GO:0006508">
    <property type="term" value="P:proteolysis"/>
    <property type="evidence" value="ECO:0007669"/>
    <property type="project" value="UniProtKB-KW"/>
</dbReference>
<proteinExistence type="inferred from homology"/>
<dbReference type="PRINTS" id="PR00705">
    <property type="entry name" value="PAPAIN"/>
</dbReference>
<dbReference type="Gene3D" id="3.90.70.10">
    <property type="entry name" value="Cysteine proteinases"/>
    <property type="match status" value="1"/>
</dbReference>
<evidence type="ECO:0000259" key="9">
    <source>
        <dbReference type="SMART" id="SM00848"/>
    </source>
</evidence>
<evidence type="ECO:0000256" key="3">
    <source>
        <dbReference type="ARBA" id="ARBA00022729"/>
    </source>
</evidence>
<evidence type="ECO:0000259" key="8">
    <source>
        <dbReference type="SMART" id="SM00645"/>
    </source>
</evidence>
<keyword evidence="3 7" id="KW-0732">Signal</keyword>
<organism evidence="10 12">
    <name type="scientific">Oryza sativa subsp. japonica</name>
    <name type="common">Rice</name>
    <dbReference type="NCBI Taxonomy" id="39947"/>
    <lineage>
        <taxon>Eukaryota</taxon>
        <taxon>Viridiplantae</taxon>
        <taxon>Streptophyta</taxon>
        <taxon>Embryophyta</taxon>
        <taxon>Tracheophyta</taxon>
        <taxon>Spermatophyta</taxon>
        <taxon>Magnoliopsida</taxon>
        <taxon>Liliopsida</taxon>
        <taxon>Poales</taxon>
        <taxon>Poaceae</taxon>
        <taxon>BOP clade</taxon>
        <taxon>Oryzoideae</taxon>
        <taxon>Oryzeae</taxon>
        <taxon>Oryzinae</taxon>
        <taxon>Oryza</taxon>
        <taxon>Oryza sativa</taxon>
    </lineage>
</organism>
<reference evidence="11" key="2">
    <citation type="submission" date="2001-11" db="EMBL/GenBank/DDBJ databases">
        <title>Oryza sativa nipponbare(GA3) genomic DNA, chromosome 7, PAC clone:P0585H11.</title>
        <authorList>
            <person name="Sasaki T."/>
            <person name="Matsumoto T."/>
            <person name="Yamamoto K."/>
        </authorList>
    </citation>
    <scope>NUCLEOTIDE SEQUENCE</scope>
</reference>
<evidence type="ECO:0000313" key="10">
    <source>
        <dbReference type="EMBL" id="BAC06931.1"/>
    </source>
</evidence>
<reference evidence="12" key="3">
    <citation type="journal article" date="2005" name="Nature">
        <title>The map-based sequence of the rice genome.</title>
        <authorList>
            <consortium name="International rice genome sequencing project (IRGSP)"/>
            <person name="Matsumoto T."/>
            <person name="Wu J."/>
            <person name="Kanamori H."/>
            <person name="Katayose Y."/>
            <person name="Fujisawa M."/>
            <person name="Namiki N."/>
            <person name="Mizuno H."/>
            <person name="Yamamoto K."/>
            <person name="Antonio B.A."/>
            <person name="Baba T."/>
            <person name="Sakata K."/>
            <person name="Nagamura Y."/>
            <person name="Aoki H."/>
            <person name="Arikawa K."/>
            <person name="Arita K."/>
            <person name="Bito T."/>
            <person name="Chiden Y."/>
            <person name="Fujitsuka N."/>
            <person name="Fukunaka R."/>
            <person name="Hamada M."/>
            <person name="Harada C."/>
            <person name="Hayashi A."/>
            <person name="Hijishita S."/>
            <person name="Honda M."/>
            <person name="Hosokawa S."/>
            <person name="Ichikawa Y."/>
            <person name="Idonuma A."/>
            <person name="Iijima M."/>
            <person name="Ikeda M."/>
            <person name="Ikeno M."/>
            <person name="Ito K."/>
            <person name="Ito S."/>
            <person name="Ito T."/>
            <person name="Ito Y."/>
            <person name="Ito Y."/>
            <person name="Iwabuchi A."/>
            <person name="Kamiya K."/>
            <person name="Karasawa W."/>
            <person name="Kurita K."/>
            <person name="Katagiri S."/>
            <person name="Kikuta A."/>
            <person name="Kobayashi H."/>
            <person name="Kobayashi N."/>
            <person name="Machita K."/>
            <person name="Maehara T."/>
            <person name="Masukawa M."/>
            <person name="Mizubayashi T."/>
            <person name="Mukai Y."/>
            <person name="Nagasaki H."/>
            <person name="Nagata Y."/>
            <person name="Naito S."/>
            <person name="Nakashima M."/>
            <person name="Nakama Y."/>
            <person name="Nakamichi Y."/>
            <person name="Nakamura M."/>
            <person name="Meguro A."/>
            <person name="Negishi M."/>
            <person name="Ohta I."/>
            <person name="Ohta T."/>
            <person name="Okamoto M."/>
            <person name="Ono N."/>
            <person name="Saji S."/>
            <person name="Sakaguchi M."/>
            <person name="Sakai K."/>
            <person name="Shibata M."/>
            <person name="Shimokawa T."/>
            <person name="Song J."/>
            <person name="Takazaki Y."/>
            <person name="Terasawa K."/>
            <person name="Tsugane M."/>
            <person name="Tsuji K."/>
            <person name="Ueda S."/>
            <person name="Waki K."/>
            <person name="Yamagata H."/>
            <person name="Yamamoto M."/>
            <person name="Yamamoto S."/>
            <person name="Yamane H."/>
            <person name="Yoshiki S."/>
            <person name="Yoshihara R."/>
            <person name="Yukawa K."/>
            <person name="Zhong H."/>
            <person name="Yano M."/>
            <person name="Yuan Q."/>
            <person name="Ouyang S."/>
            <person name="Liu J."/>
            <person name="Jones K.M."/>
            <person name="Gansberger K."/>
            <person name="Moffat K."/>
            <person name="Hill J."/>
            <person name="Bera J."/>
            <person name="Fadrosh D."/>
            <person name="Jin S."/>
            <person name="Johri S."/>
            <person name="Kim M."/>
            <person name="Overton L."/>
            <person name="Reardon M."/>
            <person name="Tsitrin T."/>
            <person name="Vuong H."/>
            <person name="Weaver B."/>
            <person name="Ciecko A."/>
            <person name="Tallon L."/>
            <person name="Jackson J."/>
            <person name="Pai G."/>
            <person name="Aken S.V."/>
            <person name="Utterback T."/>
            <person name="Reidmuller S."/>
            <person name="Feldblyum T."/>
            <person name="Hsiao J."/>
            <person name="Zismann V."/>
            <person name="Iobst S."/>
            <person name="de Vazeille A.R."/>
            <person name="Buell C.R."/>
            <person name="Ying K."/>
            <person name="Li Y."/>
            <person name="Lu T."/>
            <person name="Huang Y."/>
            <person name="Zhao Q."/>
            <person name="Feng Q."/>
            <person name="Zhang L."/>
            <person name="Zhu J."/>
            <person name="Weng Q."/>
            <person name="Mu J."/>
            <person name="Lu Y."/>
            <person name="Fan D."/>
            <person name="Liu Y."/>
            <person name="Guan J."/>
            <person name="Zhang Y."/>
            <person name="Yu S."/>
            <person name="Liu X."/>
            <person name="Zhang Y."/>
            <person name="Hong G."/>
            <person name="Han B."/>
            <person name="Choisne N."/>
            <person name="Demange N."/>
            <person name="Orjeda G."/>
            <person name="Samain S."/>
            <person name="Cattolico L."/>
            <person name="Pelletier E."/>
            <person name="Couloux A."/>
            <person name="Segurens B."/>
            <person name="Wincker P."/>
            <person name="D'Hont A."/>
            <person name="Scarpelli C."/>
            <person name="Weissenbach J."/>
            <person name="Salanoubat M."/>
            <person name="Quetier F."/>
            <person name="Yu Y."/>
            <person name="Kim H.R."/>
            <person name="Rambo T."/>
            <person name="Currie J."/>
            <person name="Collura K."/>
            <person name="Luo M."/>
            <person name="Yang T."/>
            <person name="Ammiraju J.S.S."/>
            <person name="Engler F."/>
            <person name="Soderlund C."/>
            <person name="Wing R.A."/>
            <person name="Palmer L.E."/>
            <person name="de la Bastide M."/>
            <person name="Spiegel L."/>
            <person name="Nascimento L."/>
            <person name="Zutavern T."/>
            <person name="O'Shaughnessy A."/>
            <person name="Dike S."/>
            <person name="Dedhia N."/>
            <person name="Preston R."/>
            <person name="Balija V."/>
            <person name="McCombie W.R."/>
            <person name="Chow T."/>
            <person name="Chen H."/>
            <person name="Chung M."/>
            <person name="Chen C."/>
            <person name="Shaw J."/>
            <person name="Wu H."/>
            <person name="Hsiao K."/>
            <person name="Chao Y."/>
            <person name="Chu M."/>
            <person name="Cheng C."/>
            <person name="Hour A."/>
            <person name="Lee P."/>
            <person name="Lin S."/>
            <person name="Lin Y."/>
            <person name="Liou J."/>
            <person name="Liu S."/>
            <person name="Hsing Y."/>
            <person name="Raghuvanshi S."/>
            <person name="Mohanty A."/>
            <person name="Bharti A.K."/>
            <person name="Gaur A."/>
            <person name="Gupta V."/>
            <person name="Kumar D."/>
            <person name="Ravi V."/>
            <person name="Vij S."/>
            <person name="Kapur A."/>
            <person name="Khurana P."/>
            <person name="Khurana P."/>
            <person name="Khurana J.P."/>
            <person name="Tyagi A.K."/>
            <person name="Gaikwad K."/>
            <person name="Singh A."/>
            <person name="Dalal V."/>
            <person name="Srivastava S."/>
            <person name="Dixit A."/>
            <person name="Pal A.K."/>
            <person name="Ghazi I.A."/>
            <person name="Yadav M."/>
            <person name="Pandit A."/>
            <person name="Bhargava A."/>
            <person name="Sureshbabu K."/>
            <person name="Batra K."/>
            <person name="Sharma T.R."/>
            <person name="Mohapatra T."/>
            <person name="Singh N.K."/>
            <person name="Messing J."/>
            <person name="Nelson A.B."/>
            <person name="Fuks G."/>
            <person name="Kavchok S."/>
            <person name="Keizer G."/>
            <person name="Linton E."/>
            <person name="Llaca V."/>
            <person name="Song R."/>
            <person name="Tanyolac B."/>
            <person name="Young S."/>
            <person name="Ho-Il K."/>
            <person name="Hahn J.H."/>
            <person name="Sangsakoo G."/>
            <person name="Vanavichit A."/>
            <person name="de Mattos Luiz.A.T."/>
            <person name="Zimmer P.D."/>
            <person name="Malone G."/>
            <person name="Dellagostin O."/>
            <person name="de Oliveira A.C."/>
            <person name="Bevan M."/>
            <person name="Bancroft I."/>
            <person name="Minx P."/>
            <person name="Cordum H."/>
            <person name="Wilson R."/>
            <person name="Cheng Z."/>
            <person name="Jin W."/>
            <person name="Jiang J."/>
            <person name="Leong S.A."/>
            <person name="Iwama H."/>
            <person name="Gojobori T."/>
            <person name="Itoh T."/>
            <person name="Niimura Y."/>
            <person name="Fujii Y."/>
            <person name="Habara T."/>
            <person name="Sakai H."/>
            <person name="Sato Y."/>
            <person name="Wilson G."/>
            <person name="Kumar K."/>
            <person name="McCouch S."/>
            <person name="Juretic N."/>
            <person name="Hoen D."/>
            <person name="Wright S."/>
            <person name="Bruskiewich R."/>
            <person name="Bureau T."/>
            <person name="Miyao A."/>
            <person name="Hirochika H."/>
            <person name="Nishikawa T."/>
            <person name="Kadowaki K."/>
            <person name="Sugiura M."/>
            <person name="Burr B."/>
            <person name="Sasaki T."/>
        </authorList>
    </citation>
    <scope>NUCLEOTIDE SEQUENCE [LARGE SCALE GENOMIC DNA]</scope>
    <source>
        <strain evidence="12">cv. Nipponbare</strain>
    </source>
</reference>
<dbReference type="Pfam" id="PF08246">
    <property type="entry name" value="Inhibitor_I29"/>
    <property type="match status" value="1"/>
</dbReference>
<dbReference type="SUPFAM" id="SSF54001">
    <property type="entry name" value="Cysteine proteinases"/>
    <property type="match status" value="1"/>
</dbReference>
<accession>Q8LIN6</accession>